<dbReference type="KEGG" id="saco:SAME_00451"/>
<protein>
    <submittedName>
        <fullName evidence="2">PTS system transporter subunit IIA</fullName>
        <ecNumber evidence="2">2.7.1.-</ecNumber>
    </submittedName>
</protein>
<dbReference type="OrthoDB" id="2192665at2"/>
<dbReference type="AlphaFoldDB" id="A0A239WLU2"/>
<dbReference type="RefSeq" id="WP_018380082.1">
    <property type="nucleotide sequence ID" value="NZ_LT906454.1"/>
</dbReference>
<feature type="domain" description="PTS EIIA type-2" evidence="1">
    <location>
        <begin position="1"/>
        <end position="140"/>
    </location>
</feature>
<dbReference type="PANTHER" id="PTHR47738">
    <property type="entry name" value="PTS SYSTEM FRUCTOSE-LIKE EIIA COMPONENT-RELATED"/>
    <property type="match status" value="1"/>
</dbReference>
<evidence type="ECO:0000313" key="3">
    <source>
        <dbReference type="Proteomes" id="UP000215144"/>
    </source>
</evidence>
<dbReference type="SUPFAM" id="SSF55804">
    <property type="entry name" value="Phoshotransferase/anion transport protein"/>
    <property type="match status" value="1"/>
</dbReference>
<dbReference type="EC" id="2.7.1.-" evidence="2"/>
<dbReference type="EMBL" id="LT906454">
    <property type="protein sequence ID" value="SNV35179.1"/>
    <property type="molecule type" value="Genomic_DNA"/>
</dbReference>
<dbReference type="PROSITE" id="PS51094">
    <property type="entry name" value="PTS_EIIA_TYPE_2"/>
    <property type="match status" value="1"/>
</dbReference>
<dbReference type="GO" id="GO:0016740">
    <property type="term" value="F:transferase activity"/>
    <property type="evidence" value="ECO:0007669"/>
    <property type="project" value="UniProtKB-KW"/>
</dbReference>
<accession>A0A239WLU2</accession>
<sequence length="143" mass="16482">MKNDDVGIYLEQPLTDKKSALKFLYDNCNIKDHISHNFFLENLEKREKQGSIEIAEGVILPHFEHEALTRTKIIIIRPLESIKNWSSTISKVDLVIALLYKAGDSLNEIKMLMKMLAKDSVIESLKNEEIEIVNQIIRSKLCK</sequence>
<name>A0A239WLU2_STRAI</name>
<dbReference type="GO" id="GO:0030295">
    <property type="term" value="F:protein kinase activator activity"/>
    <property type="evidence" value="ECO:0007669"/>
    <property type="project" value="TreeGrafter"/>
</dbReference>
<dbReference type="Proteomes" id="UP000215144">
    <property type="component" value="Chromosome 1"/>
</dbReference>
<dbReference type="InterPro" id="IPR051541">
    <property type="entry name" value="PTS_SugarTrans_NitroReg"/>
</dbReference>
<gene>
    <name evidence="2" type="primary">alsA1</name>
    <name evidence="2" type="ORF">SAMEA4504048_00451</name>
</gene>
<dbReference type="InterPro" id="IPR002178">
    <property type="entry name" value="PTS_EIIA_type-2_dom"/>
</dbReference>
<evidence type="ECO:0000259" key="1">
    <source>
        <dbReference type="PROSITE" id="PS51094"/>
    </source>
</evidence>
<dbReference type="Gene3D" id="3.40.930.10">
    <property type="entry name" value="Mannitol-specific EII, Chain A"/>
    <property type="match status" value="1"/>
</dbReference>
<dbReference type="PANTHER" id="PTHR47738:SF4">
    <property type="entry name" value="PTS SYSTEM GALACTITOL-SPECIFIC EIIA COMPONENT"/>
    <property type="match status" value="1"/>
</dbReference>
<keyword evidence="2" id="KW-0808">Transferase</keyword>
<dbReference type="Pfam" id="PF00359">
    <property type="entry name" value="PTS_EIIA_2"/>
    <property type="match status" value="1"/>
</dbReference>
<organism evidence="2 3">
    <name type="scientific">Streptococcus acidominimus</name>
    <dbReference type="NCBI Taxonomy" id="1326"/>
    <lineage>
        <taxon>Bacteria</taxon>
        <taxon>Bacillati</taxon>
        <taxon>Bacillota</taxon>
        <taxon>Bacilli</taxon>
        <taxon>Lactobacillales</taxon>
        <taxon>Streptococcaceae</taxon>
        <taxon>Streptococcus</taxon>
    </lineage>
</organism>
<proteinExistence type="predicted"/>
<dbReference type="InterPro" id="IPR016152">
    <property type="entry name" value="PTrfase/Anion_transptr"/>
</dbReference>
<evidence type="ECO:0000313" key="2">
    <source>
        <dbReference type="EMBL" id="SNV35179.1"/>
    </source>
</evidence>
<reference evidence="2 3" key="1">
    <citation type="submission" date="2017-06" db="EMBL/GenBank/DDBJ databases">
        <authorList>
            <consortium name="Pathogen Informatics"/>
        </authorList>
    </citation>
    <scope>NUCLEOTIDE SEQUENCE [LARGE SCALE GENOMIC DNA]</scope>
    <source>
        <strain evidence="2 3">NCTC11291</strain>
    </source>
</reference>